<evidence type="ECO:0000313" key="2">
    <source>
        <dbReference type="Proteomes" id="UP001420932"/>
    </source>
</evidence>
<evidence type="ECO:0000313" key="1">
    <source>
        <dbReference type="EMBL" id="KAK9107269.1"/>
    </source>
</evidence>
<name>A0AAP0F9D5_9MAGN</name>
<keyword evidence="2" id="KW-1185">Reference proteome</keyword>
<sequence>MGLGYLDVSKIIYESIRSAITTKKNDVLSFSLMIIAFCRMNQVNMASLDINVLLEKTIIDDVIERYSRINGYEDTKDEREMAKITGRETEQRRKIRDDMKRILDKMSKARNDLNVERPGQEYYLYDPAVSYRSQRIDTVEDDDNATS</sequence>
<gene>
    <name evidence="1" type="ORF">Syun_023280</name>
</gene>
<dbReference type="AlphaFoldDB" id="A0AAP0F9D5"/>
<accession>A0AAP0F9D5</accession>
<organism evidence="1 2">
    <name type="scientific">Stephania yunnanensis</name>
    <dbReference type="NCBI Taxonomy" id="152371"/>
    <lineage>
        <taxon>Eukaryota</taxon>
        <taxon>Viridiplantae</taxon>
        <taxon>Streptophyta</taxon>
        <taxon>Embryophyta</taxon>
        <taxon>Tracheophyta</taxon>
        <taxon>Spermatophyta</taxon>
        <taxon>Magnoliopsida</taxon>
        <taxon>Ranunculales</taxon>
        <taxon>Menispermaceae</taxon>
        <taxon>Menispermoideae</taxon>
        <taxon>Cissampelideae</taxon>
        <taxon>Stephania</taxon>
    </lineage>
</organism>
<dbReference type="EMBL" id="JBBNAF010000010">
    <property type="protein sequence ID" value="KAK9107269.1"/>
    <property type="molecule type" value="Genomic_DNA"/>
</dbReference>
<comment type="caution">
    <text evidence="1">The sequence shown here is derived from an EMBL/GenBank/DDBJ whole genome shotgun (WGS) entry which is preliminary data.</text>
</comment>
<reference evidence="1 2" key="1">
    <citation type="submission" date="2024-01" db="EMBL/GenBank/DDBJ databases">
        <title>Genome assemblies of Stephania.</title>
        <authorList>
            <person name="Yang L."/>
        </authorList>
    </citation>
    <scope>NUCLEOTIDE SEQUENCE [LARGE SCALE GENOMIC DNA]</scope>
    <source>
        <strain evidence="1">YNDBR</strain>
        <tissue evidence="1">Leaf</tissue>
    </source>
</reference>
<dbReference type="Proteomes" id="UP001420932">
    <property type="component" value="Unassembled WGS sequence"/>
</dbReference>
<protein>
    <submittedName>
        <fullName evidence="1">Uncharacterized protein</fullName>
    </submittedName>
</protein>
<proteinExistence type="predicted"/>